<accession>A0A9D3UQE6</accession>
<evidence type="ECO:0000313" key="2">
    <source>
        <dbReference type="Proteomes" id="UP000828251"/>
    </source>
</evidence>
<proteinExistence type="predicted"/>
<sequence>MSGPPSPLIENYLREASFWHVATIGAGVQVGPETHQCVDREVETRDAHIPSFMRRVYYHSGRRAVAIGIVGRWVRSYQFQWTPYEDPTIRVVIPVEFFQNLNIWHVKILLVNYAIVERHQSDRVLWQFRFRQPITVAPEVLDDEQKVDLQ</sequence>
<name>A0A9D3UQE6_9ROSI</name>
<gene>
    <name evidence="1" type="ORF">J1N35_033613</name>
</gene>
<comment type="caution">
    <text evidence="1">The sequence shown here is derived from an EMBL/GenBank/DDBJ whole genome shotgun (WGS) entry which is preliminary data.</text>
</comment>
<reference evidence="1 2" key="1">
    <citation type="journal article" date="2021" name="Plant Biotechnol. J.">
        <title>Multi-omics assisted identification of the key and species-specific regulatory components of drought-tolerant mechanisms in Gossypium stocksii.</title>
        <authorList>
            <person name="Yu D."/>
            <person name="Ke L."/>
            <person name="Zhang D."/>
            <person name="Wu Y."/>
            <person name="Sun Y."/>
            <person name="Mei J."/>
            <person name="Sun J."/>
            <person name="Sun Y."/>
        </authorList>
    </citation>
    <scope>NUCLEOTIDE SEQUENCE [LARGE SCALE GENOMIC DNA]</scope>
    <source>
        <strain evidence="2">cv. E1</strain>
        <tissue evidence="1">Leaf</tissue>
    </source>
</reference>
<evidence type="ECO:0000313" key="1">
    <source>
        <dbReference type="EMBL" id="KAH1055548.1"/>
    </source>
</evidence>
<organism evidence="1 2">
    <name type="scientific">Gossypium stocksii</name>
    <dbReference type="NCBI Taxonomy" id="47602"/>
    <lineage>
        <taxon>Eukaryota</taxon>
        <taxon>Viridiplantae</taxon>
        <taxon>Streptophyta</taxon>
        <taxon>Embryophyta</taxon>
        <taxon>Tracheophyta</taxon>
        <taxon>Spermatophyta</taxon>
        <taxon>Magnoliopsida</taxon>
        <taxon>eudicotyledons</taxon>
        <taxon>Gunneridae</taxon>
        <taxon>Pentapetalae</taxon>
        <taxon>rosids</taxon>
        <taxon>malvids</taxon>
        <taxon>Malvales</taxon>
        <taxon>Malvaceae</taxon>
        <taxon>Malvoideae</taxon>
        <taxon>Gossypium</taxon>
    </lineage>
</organism>
<dbReference type="OrthoDB" id="990873at2759"/>
<keyword evidence="2" id="KW-1185">Reference proteome</keyword>
<evidence type="ECO:0008006" key="3">
    <source>
        <dbReference type="Google" id="ProtNLM"/>
    </source>
</evidence>
<protein>
    <recommendedName>
        <fullName evidence="3">Aminotransferase-like plant mobile domain-containing protein</fullName>
    </recommendedName>
</protein>
<dbReference type="Proteomes" id="UP000828251">
    <property type="component" value="Unassembled WGS sequence"/>
</dbReference>
<dbReference type="AlphaFoldDB" id="A0A9D3UQE6"/>
<dbReference type="EMBL" id="JAIQCV010000010">
    <property type="protein sequence ID" value="KAH1055548.1"/>
    <property type="molecule type" value="Genomic_DNA"/>
</dbReference>